<feature type="region of interest" description="Disordered" evidence="1">
    <location>
        <begin position="172"/>
        <end position="198"/>
    </location>
</feature>
<protein>
    <submittedName>
        <fullName evidence="3">Uncharacterized protein</fullName>
    </submittedName>
</protein>
<feature type="compositionally biased region" description="Low complexity" evidence="1">
    <location>
        <begin position="486"/>
        <end position="518"/>
    </location>
</feature>
<keyword evidence="2" id="KW-0472">Membrane</keyword>
<proteinExistence type="predicted"/>
<dbReference type="AlphaFoldDB" id="A0A0B2BHD2"/>
<keyword evidence="2" id="KW-1133">Transmembrane helix</keyword>
<feature type="transmembrane region" description="Helical" evidence="2">
    <location>
        <begin position="647"/>
        <end position="667"/>
    </location>
</feature>
<name>A0A0B2BHD2_9ACTN</name>
<accession>A0A0B2BHD2</accession>
<evidence type="ECO:0000313" key="3">
    <source>
        <dbReference type="EMBL" id="PJJ58315.1"/>
    </source>
</evidence>
<reference evidence="3 4" key="1">
    <citation type="submission" date="2017-11" db="EMBL/GenBank/DDBJ databases">
        <title>Genomic Encyclopedia of Archaeal and Bacterial Type Strains, Phase II (KMG-II): From Individual Species to Whole Genera.</title>
        <authorList>
            <person name="Goeker M."/>
        </authorList>
    </citation>
    <scope>NUCLEOTIDE SEQUENCE [LARGE SCALE GENOMIC DNA]</scope>
    <source>
        <strain evidence="3 4">DSM 27763</strain>
    </source>
</reference>
<feature type="compositionally biased region" description="Gly residues" evidence="1">
    <location>
        <begin position="452"/>
        <end position="485"/>
    </location>
</feature>
<evidence type="ECO:0000256" key="2">
    <source>
        <dbReference type="SAM" id="Phobius"/>
    </source>
</evidence>
<sequence>MSTRRIVPALAALVAVVGVTVVVALPPAAAAPSWPAHELSVTDASGRTATAWVESEIDAGDDATIRIRGEGWTISDGSAASVVAVKLAGDRDHVRNGSSIVRYPGVVEDPTIWTLIAPPDPDAGAGVESIDADGSFEVEIDAPRGLVDGERLTVRLLSGRFAAGDVPRSLLSDPLTVGTGGDGDGGDGDGGDGGGDVCVPTTPEPTVTLADDAVDLGEPLSVTGTGWCHPASGGSVIAIKIDDGAYSRLDSTLHVNRTIWAIVEADPDDGTFAVDLDLPNGTTSGVSGSTPAFPTGAHTLRLLTGSLADGDASRTLQSAAFTVGRYRPTGVPDPLDARSELVGSSRGGVEASRSPRAVQVTVPGRGAGDWVYLSAYAADGSPRLVWGERWFRTDANGAIRAPLSADALAAGTYQLVAQSGARDEVGTLLGWAPLRIPAGAADDLDEDEPGHGDGGSGGGSGAGPGGSSGGASGDGSGSGGSGSHPGPGVSSPPGGTPWTSVPTTTAATTTPMPTSTPSAPFPDDAGFTARNAGDLEAVRDGTLITVTVAEAEPGAWIYLYAYSEPIGVGWIQLDQDRSFTVDVAALPAGDHTLAVLDAAGALVGWTPVSVPGVADPVGLAPAATPTEVTLAPVAAAPSEPWLAPADWVLLLAGALVLVLAGAARLSLRRRLEIPAEGVS</sequence>
<keyword evidence="4" id="KW-1185">Reference proteome</keyword>
<dbReference type="Proteomes" id="UP000230842">
    <property type="component" value="Unassembled WGS sequence"/>
</dbReference>
<evidence type="ECO:0000313" key="4">
    <source>
        <dbReference type="Proteomes" id="UP000230842"/>
    </source>
</evidence>
<dbReference type="OrthoDB" id="3820584at2"/>
<gene>
    <name evidence="3" type="ORF">CLV56_2566</name>
</gene>
<evidence type="ECO:0000256" key="1">
    <source>
        <dbReference type="SAM" id="MobiDB-lite"/>
    </source>
</evidence>
<comment type="caution">
    <text evidence="3">The sequence shown here is derived from an EMBL/GenBank/DDBJ whole genome shotgun (WGS) entry which is preliminary data.</text>
</comment>
<dbReference type="RefSeq" id="WP_039353701.1">
    <property type="nucleotide sequence ID" value="NZ_PGEZ01000001.1"/>
</dbReference>
<feature type="region of interest" description="Disordered" evidence="1">
    <location>
        <begin position="440"/>
        <end position="528"/>
    </location>
</feature>
<organism evidence="3 4">
    <name type="scientific">Mumia flava</name>
    <dbReference type="NCBI Taxonomy" id="1348852"/>
    <lineage>
        <taxon>Bacteria</taxon>
        <taxon>Bacillati</taxon>
        <taxon>Actinomycetota</taxon>
        <taxon>Actinomycetes</taxon>
        <taxon>Propionibacteriales</taxon>
        <taxon>Nocardioidaceae</taxon>
        <taxon>Mumia</taxon>
    </lineage>
</organism>
<keyword evidence="2" id="KW-0812">Transmembrane</keyword>
<dbReference type="EMBL" id="PGEZ01000001">
    <property type="protein sequence ID" value="PJJ58315.1"/>
    <property type="molecule type" value="Genomic_DNA"/>
</dbReference>